<evidence type="ECO:0000256" key="4">
    <source>
        <dbReference type="ARBA" id="ARBA00022692"/>
    </source>
</evidence>
<evidence type="ECO:0000256" key="3">
    <source>
        <dbReference type="ARBA" id="ARBA00022475"/>
    </source>
</evidence>
<feature type="transmembrane region" description="Helical" evidence="7">
    <location>
        <begin position="32"/>
        <end position="55"/>
    </location>
</feature>
<proteinExistence type="inferred from homology"/>
<comment type="caution">
    <text evidence="9">The sequence shown here is derived from an EMBL/GenBank/DDBJ whole genome shotgun (WGS) entry which is preliminary data.</text>
</comment>
<dbReference type="SUPFAM" id="SSF103481">
    <property type="entry name" value="Multidrug resistance efflux transporter EmrE"/>
    <property type="match status" value="2"/>
</dbReference>
<feature type="transmembrane region" description="Helical" evidence="7">
    <location>
        <begin position="212"/>
        <end position="234"/>
    </location>
</feature>
<feature type="transmembrane region" description="Helical" evidence="7">
    <location>
        <begin position="246"/>
        <end position="264"/>
    </location>
</feature>
<feature type="transmembrane region" description="Helical" evidence="7">
    <location>
        <begin position="123"/>
        <end position="141"/>
    </location>
</feature>
<accession>A0A927CLH2</accession>
<feature type="transmembrane region" description="Helical" evidence="7">
    <location>
        <begin position="7"/>
        <end position="26"/>
    </location>
</feature>
<evidence type="ECO:0000256" key="7">
    <source>
        <dbReference type="SAM" id="Phobius"/>
    </source>
</evidence>
<keyword evidence="6 7" id="KW-0472">Membrane</keyword>
<dbReference type="Proteomes" id="UP000632125">
    <property type="component" value="Unassembled WGS sequence"/>
</dbReference>
<organism evidence="9 10">
    <name type="scientific">Paenibacillus arenilitoris</name>
    <dbReference type="NCBI Taxonomy" id="2772299"/>
    <lineage>
        <taxon>Bacteria</taxon>
        <taxon>Bacillati</taxon>
        <taxon>Bacillota</taxon>
        <taxon>Bacilli</taxon>
        <taxon>Bacillales</taxon>
        <taxon>Paenibacillaceae</taxon>
        <taxon>Paenibacillus</taxon>
    </lineage>
</organism>
<evidence type="ECO:0000256" key="6">
    <source>
        <dbReference type="ARBA" id="ARBA00023136"/>
    </source>
</evidence>
<gene>
    <name evidence="9" type="ORF">IDH41_04460</name>
</gene>
<feature type="transmembrane region" description="Helical" evidence="7">
    <location>
        <begin position="67"/>
        <end position="88"/>
    </location>
</feature>
<feature type="transmembrane region" description="Helical" evidence="7">
    <location>
        <begin position="147"/>
        <end position="167"/>
    </location>
</feature>
<feature type="domain" description="EamA" evidence="8">
    <location>
        <begin position="150"/>
        <end position="285"/>
    </location>
</feature>
<evidence type="ECO:0000256" key="1">
    <source>
        <dbReference type="ARBA" id="ARBA00004651"/>
    </source>
</evidence>
<reference evidence="9" key="1">
    <citation type="submission" date="2020-09" db="EMBL/GenBank/DDBJ databases">
        <title>A novel bacterium of genus Paenibacillus, isolated from South China Sea.</title>
        <authorList>
            <person name="Huang H."/>
            <person name="Mo K."/>
            <person name="Hu Y."/>
        </authorList>
    </citation>
    <scope>NUCLEOTIDE SEQUENCE</scope>
    <source>
        <strain evidence="9">IB182493</strain>
    </source>
</reference>
<feature type="transmembrane region" description="Helical" evidence="7">
    <location>
        <begin position="270"/>
        <end position="288"/>
    </location>
</feature>
<keyword evidence="3" id="KW-1003">Cell membrane</keyword>
<dbReference type="Pfam" id="PF00892">
    <property type="entry name" value="EamA"/>
    <property type="match status" value="2"/>
</dbReference>
<feature type="domain" description="EamA" evidence="8">
    <location>
        <begin position="10"/>
        <end position="139"/>
    </location>
</feature>
<dbReference type="InterPro" id="IPR050638">
    <property type="entry name" value="AA-Vitamin_Transporters"/>
</dbReference>
<keyword evidence="5 7" id="KW-1133">Transmembrane helix</keyword>
<feature type="transmembrane region" description="Helical" evidence="7">
    <location>
        <begin position="179"/>
        <end position="200"/>
    </location>
</feature>
<dbReference type="RefSeq" id="WP_190858661.1">
    <property type="nucleotide sequence ID" value="NZ_JACXIY010000005.1"/>
</dbReference>
<dbReference type="InterPro" id="IPR000620">
    <property type="entry name" value="EamA_dom"/>
</dbReference>
<dbReference type="PANTHER" id="PTHR32322">
    <property type="entry name" value="INNER MEMBRANE TRANSPORTER"/>
    <property type="match status" value="1"/>
</dbReference>
<evidence type="ECO:0000256" key="2">
    <source>
        <dbReference type="ARBA" id="ARBA00007362"/>
    </source>
</evidence>
<sequence>MQLSRTNTFILLTFLVAMWGVNWPLSKYALEFATPLLFAGLRITIGGLLLLIFAIPRYRNLNLKHTWHIYLISAILNIILFFGFQTFGLSMMPAGLFSTIVFMQPVLLGIGAWLWLGESMNGFKIVGLILGFIGVAVISINDGSGNISTVGVLLGLASTVTWSFGTIYMKKSSAKVDAIWLTTLQMIFGGIVLLITGSAVENWTEIVWNQPFISTLSVIAIFCTALTWLVFFLLVRSGEAGKMGSFNFLVPLIAIVVSVIFLGETITAKMVVGLILIIVGIVLVNLQMRSMKDRENRLEGSTD</sequence>
<name>A0A927CLH2_9BACL</name>
<dbReference type="PANTHER" id="PTHR32322:SF18">
    <property type="entry name" value="S-ADENOSYLMETHIONINE_S-ADENOSYLHOMOCYSTEINE TRANSPORTER"/>
    <property type="match status" value="1"/>
</dbReference>
<evidence type="ECO:0000256" key="5">
    <source>
        <dbReference type="ARBA" id="ARBA00022989"/>
    </source>
</evidence>
<dbReference type="InterPro" id="IPR037185">
    <property type="entry name" value="EmrE-like"/>
</dbReference>
<keyword evidence="10" id="KW-1185">Reference proteome</keyword>
<evidence type="ECO:0000313" key="10">
    <source>
        <dbReference type="Proteomes" id="UP000632125"/>
    </source>
</evidence>
<evidence type="ECO:0000313" key="9">
    <source>
        <dbReference type="EMBL" id="MBD2867820.1"/>
    </source>
</evidence>
<protein>
    <submittedName>
        <fullName evidence="9">DMT family transporter</fullName>
    </submittedName>
</protein>
<evidence type="ECO:0000259" key="8">
    <source>
        <dbReference type="Pfam" id="PF00892"/>
    </source>
</evidence>
<dbReference type="EMBL" id="JACXIY010000005">
    <property type="protein sequence ID" value="MBD2867820.1"/>
    <property type="molecule type" value="Genomic_DNA"/>
</dbReference>
<feature type="transmembrane region" description="Helical" evidence="7">
    <location>
        <begin position="94"/>
        <end position="116"/>
    </location>
</feature>
<comment type="subcellular location">
    <subcellularLocation>
        <location evidence="1">Cell membrane</location>
        <topology evidence="1">Multi-pass membrane protein</topology>
    </subcellularLocation>
</comment>
<dbReference type="GO" id="GO:0005886">
    <property type="term" value="C:plasma membrane"/>
    <property type="evidence" value="ECO:0007669"/>
    <property type="project" value="UniProtKB-SubCell"/>
</dbReference>
<keyword evidence="4 7" id="KW-0812">Transmembrane</keyword>
<dbReference type="AlphaFoldDB" id="A0A927CLH2"/>
<comment type="similarity">
    <text evidence="2">Belongs to the EamA transporter family.</text>
</comment>